<dbReference type="InterPro" id="IPR001623">
    <property type="entry name" value="DnaJ_domain"/>
</dbReference>
<dbReference type="PANTHER" id="PTHR14021">
    <property type="entry name" value="IRON-SULFUR CLUSTER CO-CHAPERONE PROTEIN HSCB"/>
    <property type="match status" value="1"/>
</dbReference>
<dbReference type="SMART" id="SM00271">
    <property type="entry name" value="DnaJ"/>
    <property type="match status" value="1"/>
</dbReference>
<dbReference type="PROSITE" id="PS50076">
    <property type="entry name" value="DNAJ_2"/>
    <property type="match status" value="1"/>
</dbReference>
<comment type="subunit">
    <text evidence="4">Interacts with HscA and stimulates its ATPase activity.</text>
</comment>
<dbReference type="RefSeq" id="WP_068802271.1">
    <property type="nucleotide sequence ID" value="NZ_CP014671.1"/>
</dbReference>
<dbReference type="FunCoup" id="A0A1B1YPT5">
    <property type="interactions" value="306"/>
</dbReference>
<dbReference type="InterPro" id="IPR009073">
    <property type="entry name" value="HscB_oligo_C"/>
</dbReference>
<dbReference type="Pfam" id="PF07743">
    <property type="entry name" value="HSCB_C"/>
    <property type="match status" value="1"/>
</dbReference>
<evidence type="ECO:0000259" key="5">
    <source>
        <dbReference type="PROSITE" id="PS50076"/>
    </source>
</evidence>
<dbReference type="Pfam" id="PF00226">
    <property type="entry name" value="DnaJ"/>
    <property type="match status" value="1"/>
</dbReference>
<dbReference type="PANTHER" id="PTHR14021:SF15">
    <property type="entry name" value="IRON-SULFUR CLUSTER CO-CHAPERONE PROTEIN HSCB"/>
    <property type="match status" value="1"/>
</dbReference>
<reference evidence="7" key="1">
    <citation type="submission" date="2016-03" db="EMBL/GenBank/DDBJ databases">
        <title>Complete genome sequence of Solimmundus cernigliae, representing a novel lineage of polycyclic aromatic hydrocarbon degraders within the Gammaproteobacteria.</title>
        <authorList>
            <person name="Singleton D.R."/>
            <person name="Dickey A.N."/>
            <person name="Scholl E.H."/>
            <person name="Wright F.A."/>
            <person name="Aitken M.D."/>
        </authorList>
    </citation>
    <scope>NUCLEOTIDE SEQUENCE [LARGE SCALE GENOMIC DNA]</scope>
    <source>
        <strain evidence="7">TR3.2</strain>
    </source>
</reference>
<feature type="domain" description="J" evidence="5">
    <location>
        <begin position="6"/>
        <end position="70"/>
    </location>
</feature>
<dbReference type="GO" id="GO:0001671">
    <property type="term" value="F:ATPase activator activity"/>
    <property type="evidence" value="ECO:0007669"/>
    <property type="project" value="InterPro"/>
</dbReference>
<dbReference type="Proteomes" id="UP000092952">
    <property type="component" value="Chromosome"/>
</dbReference>
<dbReference type="NCBIfam" id="TIGR00714">
    <property type="entry name" value="hscB"/>
    <property type="match status" value="1"/>
</dbReference>
<dbReference type="InterPro" id="IPR036386">
    <property type="entry name" value="HscB_C_sf"/>
</dbReference>
<dbReference type="InParanoid" id="A0A1B1YPT5"/>
<gene>
    <name evidence="4" type="primary">hscB</name>
    <name evidence="6" type="ORF">PG2T_00115</name>
</gene>
<evidence type="ECO:0000256" key="3">
    <source>
        <dbReference type="ARBA" id="ARBA00025596"/>
    </source>
</evidence>
<dbReference type="KEGG" id="gbi:PG2T_00115"/>
<keyword evidence="2 4" id="KW-0143">Chaperone</keyword>
<dbReference type="Gene3D" id="1.10.287.110">
    <property type="entry name" value="DnaJ domain"/>
    <property type="match status" value="1"/>
</dbReference>
<dbReference type="HAMAP" id="MF_00682">
    <property type="entry name" value="HscB"/>
    <property type="match status" value="1"/>
</dbReference>
<name>A0A1B1YPT5_9GAMM</name>
<evidence type="ECO:0000313" key="6">
    <source>
        <dbReference type="EMBL" id="ANX02756.1"/>
    </source>
</evidence>
<dbReference type="STRING" id="1810504.PG2T_00115"/>
<dbReference type="CDD" id="cd06257">
    <property type="entry name" value="DnaJ"/>
    <property type="match status" value="1"/>
</dbReference>
<dbReference type="Gene3D" id="1.20.1280.20">
    <property type="entry name" value="HscB, C-terminal domain"/>
    <property type="match status" value="1"/>
</dbReference>
<sequence length="171" mass="18685">MSAAVDFYALLGLPQRFALDREQLDAAYRERARHAHPDRHVQGAAAAQEQALSAATAINEAYRILKDPARRAAHLLALRGVDASQARPSPALLMQQMTWHETLDSARDRGDSEALQRLGAELRAQLHACEARLAAALDAVSPDTASACLLEFGFLRRLLDAVVEADEEVHV</sequence>
<comment type="similarity">
    <text evidence="1 4">Belongs to the HscB family.</text>
</comment>
<evidence type="ECO:0000256" key="2">
    <source>
        <dbReference type="ARBA" id="ARBA00023186"/>
    </source>
</evidence>
<dbReference type="GO" id="GO:0006457">
    <property type="term" value="P:protein folding"/>
    <property type="evidence" value="ECO:0007669"/>
    <property type="project" value="UniProtKB-UniRule"/>
</dbReference>
<protein>
    <recommendedName>
        <fullName evidence="4">Co-chaperone protein HscB homolog</fullName>
    </recommendedName>
</protein>
<dbReference type="GO" id="GO:0051087">
    <property type="term" value="F:protein-folding chaperone binding"/>
    <property type="evidence" value="ECO:0007669"/>
    <property type="project" value="InterPro"/>
</dbReference>
<dbReference type="SUPFAM" id="SSF46565">
    <property type="entry name" value="Chaperone J-domain"/>
    <property type="match status" value="1"/>
</dbReference>
<dbReference type="InterPro" id="IPR036869">
    <property type="entry name" value="J_dom_sf"/>
</dbReference>
<comment type="function">
    <text evidence="3 4">Co-chaperone involved in the maturation of iron-sulfur cluster-containing proteins. Seems to help targeting proteins to be folded toward HscA.</text>
</comment>
<dbReference type="SUPFAM" id="SSF47144">
    <property type="entry name" value="HSC20 (HSCB), C-terminal oligomerisation domain"/>
    <property type="match status" value="1"/>
</dbReference>
<dbReference type="OrthoDB" id="287587at2"/>
<evidence type="ECO:0000313" key="7">
    <source>
        <dbReference type="Proteomes" id="UP000092952"/>
    </source>
</evidence>
<dbReference type="GO" id="GO:0051259">
    <property type="term" value="P:protein complex oligomerization"/>
    <property type="evidence" value="ECO:0007669"/>
    <property type="project" value="InterPro"/>
</dbReference>
<dbReference type="EMBL" id="CP014671">
    <property type="protein sequence ID" value="ANX02756.1"/>
    <property type="molecule type" value="Genomic_DNA"/>
</dbReference>
<evidence type="ECO:0000256" key="4">
    <source>
        <dbReference type="HAMAP-Rule" id="MF_00682"/>
    </source>
</evidence>
<dbReference type="AlphaFoldDB" id="A0A1B1YPT5"/>
<proteinExistence type="inferred from homology"/>
<dbReference type="GO" id="GO:0044571">
    <property type="term" value="P:[2Fe-2S] cluster assembly"/>
    <property type="evidence" value="ECO:0007669"/>
    <property type="project" value="InterPro"/>
</dbReference>
<dbReference type="InterPro" id="IPR004640">
    <property type="entry name" value="HscB"/>
</dbReference>
<evidence type="ECO:0000256" key="1">
    <source>
        <dbReference type="ARBA" id="ARBA00010476"/>
    </source>
</evidence>
<dbReference type="GO" id="GO:1990230">
    <property type="term" value="C:iron-sulfur cluster transfer complex"/>
    <property type="evidence" value="ECO:0007669"/>
    <property type="project" value="TreeGrafter"/>
</dbReference>
<organism evidence="6 7">
    <name type="scientific">Immundisolibacter cernigliae</name>
    <dbReference type="NCBI Taxonomy" id="1810504"/>
    <lineage>
        <taxon>Bacteria</taxon>
        <taxon>Pseudomonadati</taxon>
        <taxon>Pseudomonadota</taxon>
        <taxon>Gammaproteobacteria</taxon>
        <taxon>Immundisolibacterales</taxon>
        <taxon>Immundisolibacteraceae</taxon>
        <taxon>Immundisolibacter</taxon>
    </lineage>
</organism>
<accession>A0A1B1YPT5</accession>
<keyword evidence="7" id="KW-1185">Reference proteome</keyword>